<sequence length="307" mass="33836">MARASVAEPYRARPEKTGNTRESRETPGRCGSGGGRRGRPVARLRLPVLLVLVALVTVTPFVVMVLVAFAPPGGRTLPGALDLTRATWRNFADVLESADIVRWALNSLVYSLVSVLLILLFASMAGYAFAKKRFPGREVLFWSFLATLMVPFQATLIPYYLLISRLGGVDTYWGLIVPTLANSQAVFLMRQFITQLPDELFEAARIDGASEWRIYTSVVVPLTRPVLATLGVFVFLWHWNDFLWPLVIGQSERMRTLTVGLATLEGENVAVNQVMAGATITVVPCLLVFGLLQRYLTDSVATTGMKS</sequence>
<feature type="transmembrane region" description="Helical" evidence="7">
    <location>
        <begin position="46"/>
        <end position="70"/>
    </location>
</feature>
<comment type="similarity">
    <text evidence="7">Belongs to the binding-protein-dependent transport system permease family.</text>
</comment>
<keyword evidence="3" id="KW-1003">Cell membrane</keyword>
<name>A0ABT2CDW2_9ACTN</name>
<dbReference type="Gene3D" id="1.10.3720.10">
    <property type="entry name" value="MetI-like"/>
    <property type="match status" value="1"/>
</dbReference>
<evidence type="ECO:0000313" key="10">
    <source>
        <dbReference type="EMBL" id="MCS0635589.1"/>
    </source>
</evidence>
<dbReference type="Pfam" id="PF00528">
    <property type="entry name" value="BPD_transp_1"/>
    <property type="match status" value="1"/>
</dbReference>
<feature type="transmembrane region" description="Helical" evidence="7">
    <location>
        <begin position="172"/>
        <end position="193"/>
    </location>
</feature>
<proteinExistence type="inferred from homology"/>
<dbReference type="RefSeq" id="WP_258786411.1">
    <property type="nucleotide sequence ID" value="NZ_JANUGQ010000004.1"/>
</dbReference>
<organism evidence="10 11">
    <name type="scientific">Streptomyces pyxinae</name>
    <dbReference type="NCBI Taxonomy" id="2970734"/>
    <lineage>
        <taxon>Bacteria</taxon>
        <taxon>Bacillati</taxon>
        <taxon>Actinomycetota</taxon>
        <taxon>Actinomycetes</taxon>
        <taxon>Kitasatosporales</taxon>
        <taxon>Streptomycetaceae</taxon>
        <taxon>Streptomyces</taxon>
    </lineage>
</organism>
<evidence type="ECO:0000256" key="1">
    <source>
        <dbReference type="ARBA" id="ARBA00004651"/>
    </source>
</evidence>
<evidence type="ECO:0000256" key="4">
    <source>
        <dbReference type="ARBA" id="ARBA00022692"/>
    </source>
</evidence>
<gene>
    <name evidence="10" type="ORF">NX801_07925</name>
</gene>
<feature type="transmembrane region" description="Helical" evidence="7">
    <location>
        <begin position="139"/>
        <end position="160"/>
    </location>
</feature>
<reference evidence="10" key="1">
    <citation type="submission" date="2022-08" db="EMBL/GenBank/DDBJ databases">
        <authorList>
            <person name="Somphong A."/>
            <person name="Phongsopitanun W."/>
        </authorList>
    </citation>
    <scope>NUCLEOTIDE SEQUENCE</scope>
    <source>
        <strain evidence="10">LP05-1</strain>
    </source>
</reference>
<evidence type="ECO:0000256" key="7">
    <source>
        <dbReference type="RuleBase" id="RU363032"/>
    </source>
</evidence>
<dbReference type="PROSITE" id="PS50928">
    <property type="entry name" value="ABC_TM1"/>
    <property type="match status" value="1"/>
</dbReference>
<evidence type="ECO:0000256" key="8">
    <source>
        <dbReference type="SAM" id="MobiDB-lite"/>
    </source>
</evidence>
<comment type="caution">
    <text evidence="10">The sequence shown here is derived from an EMBL/GenBank/DDBJ whole genome shotgun (WGS) entry which is preliminary data.</text>
</comment>
<feature type="transmembrane region" description="Helical" evidence="7">
    <location>
        <begin position="108"/>
        <end position="130"/>
    </location>
</feature>
<keyword evidence="11" id="KW-1185">Reference proteome</keyword>
<dbReference type="CDD" id="cd06261">
    <property type="entry name" value="TM_PBP2"/>
    <property type="match status" value="1"/>
</dbReference>
<dbReference type="PANTHER" id="PTHR43744:SF12">
    <property type="entry name" value="ABC TRANSPORTER PERMEASE PROTEIN MG189-RELATED"/>
    <property type="match status" value="1"/>
</dbReference>
<keyword evidence="5 7" id="KW-1133">Transmembrane helix</keyword>
<evidence type="ECO:0000256" key="2">
    <source>
        <dbReference type="ARBA" id="ARBA00022448"/>
    </source>
</evidence>
<evidence type="ECO:0000256" key="3">
    <source>
        <dbReference type="ARBA" id="ARBA00022475"/>
    </source>
</evidence>
<protein>
    <submittedName>
        <fullName evidence="10">Carbohydrate ABC transporter permease</fullName>
    </submittedName>
</protein>
<feature type="domain" description="ABC transmembrane type-1" evidence="9">
    <location>
        <begin position="104"/>
        <end position="292"/>
    </location>
</feature>
<keyword evidence="4 7" id="KW-0812">Transmembrane</keyword>
<feature type="compositionally biased region" description="Basic and acidic residues" evidence="8">
    <location>
        <begin position="10"/>
        <end position="27"/>
    </location>
</feature>
<evidence type="ECO:0000256" key="6">
    <source>
        <dbReference type="ARBA" id="ARBA00023136"/>
    </source>
</evidence>
<evidence type="ECO:0000259" key="9">
    <source>
        <dbReference type="PROSITE" id="PS50928"/>
    </source>
</evidence>
<dbReference type="Proteomes" id="UP001431313">
    <property type="component" value="Unassembled WGS sequence"/>
</dbReference>
<keyword evidence="6 7" id="KW-0472">Membrane</keyword>
<keyword evidence="2 7" id="KW-0813">Transport</keyword>
<dbReference type="InterPro" id="IPR035906">
    <property type="entry name" value="MetI-like_sf"/>
</dbReference>
<dbReference type="EMBL" id="JANUGQ010000004">
    <property type="protein sequence ID" value="MCS0635589.1"/>
    <property type="molecule type" value="Genomic_DNA"/>
</dbReference>
<evidence type="ECO:0000313" key="11">
    <source>
        <dbReference type="Proteomes" id="UP001431313"/>
    </source>
</evidence>
<feature type="transmembrane region" description="Helical" evidence="7">
    <location>
        <begin position="214"/>
        <end position="237"/>
    </location>
</feature>
<feature type="transmembrane region" description="Helical" evidence="7">
    <location>
        <begin position="274"/>
        <end position="292"/>
    </location>
</feature>
<comment type="subcellular location">
    <subcellularLocation>
        <location evidence="1 7">Cell membrane</location>
        <topology evidence="1 7">Multi-pass membrane protein</topology>
    </subcellularLocation>
</comment>
<dbReference type="PANTHER" id="PTHR43744">
    <property type="entry name" value="ABC TRANSPORTER PERMEASE PROTEIN MG189-RELATED-RELATED"/>
    <property type="match status" value="1"/>
</dbReference>
<feature type="region of interest" description="Disordered" evidence="8">
    <location>
        <begin position="1"/>
        <end position="38"/>
    </location>
</feature>
<accession>A0ABT2CDW2</accession>
<evidence type="ECO:0000256" key="5">
    <source>
        <dbReference type="ARBA" id="ARBA00022989"/>
    </source>
</evidence>
<dbReference type="SUPFAM" id="SSF161098">
    <property type="entry name" value="MetI-like"/>
    <property type="match status" value="1"/>
</dbReference>
<dbReference type="InterPro" id="IPR000515">
    <property type="entry name" value="MetI-like"/>
</dbReference>